<organism evidence="2 3">
    <name type="scientific">Pseudarthrobacter siccitolerans</name>
    <dbReference type="NCBI Taxonomy" id="861266"/>
    <lineage>
        <taxon>Bacteria</taxon>
        <taxon>Bacillati</taxon>
        <taxon>Actinomycetota</taxon>
        <taxon>Actinomycetes</taxon>
        <taxon>Micrococcales</taxon>
        <taxon>Micrococcaceae</taxon>
        <taxon>Pseudarthrobacter</taxon>
    </lineage>
</organism>
<dbReference type="Proteomes" id="UP000035722">
    <property type="component" value="Unassembled WGS sequence"/>
</dbReference>
<keyword evidence="1" id="KW-0472">Membrane</keyword>
<feature type="transmembrane region" description="Helical" evidence="1">
    <location>
        <begin position="43"/>
        <end position="62"/>
    </location>
</feature>
<keyword evidence="3" id="KW-1185">Reference proteome</keyword>
<evidence type="ECO:0000313" key="3">
    <source>
        <dbReference type="Proteomes" id="UP000035722"/>
    </source>
</evidence>
<dbReference type="AlphaFoldDB" id="A0A024GXH7"/>
<dbReference type="EMBL" id="CAQI01000028">
    <property type="protein sequence ID" value="CCQ44655.1"/>
    <property type="molecule type" value="Genomic_DNA"/>
</dbReference>
<keyword evidence="1" id="KW-1133">Transmembrane helix</keyword>
<gene>
    <name evidence="2" type="ORF">ARTSIC4J27_582</name>
</gene>
<accession>A0A024GXH7</accession>
<evidence type="ECO:0000313" key="2">
    <source>
        <dbReference type="EMBL" id="CCQ44655.1"/>
    </source>
</evidence>
<reference evidence="3" key="1">
    <citation type="journal article" date="2014" name="Genome Announc.">
        <title>Genome Sequence of Arthrobacter siccitolerans 4J27, a Xeroprotectant-Producing Desiccation-Tolerant Microorganism.</title>
        <authorList>
            <person name="Manzanera M."/>
            <person name="Santa-Cruz-Calvo L."/>
            <person name="Vilchez J.I."/>
            <person name="Garcia-Fontana C."/>
            <person name="Silva-Castro G.A."/>
            <person name="Calvo C."/>
            <person name="Gonzalez-Lopez J."/>
        </authorList>
    </citation>
    <scope>NUCLEOTIDE SEQUENCE [LARGE SCALE GENOMIC DNA]</scope>
    <source>
        <strain evidence="3">4J27</strain>
    </source>
</reference>
<dbReference type="STRING" id="861266.ARTSIC4J27_582"/>
<evidence type="ECO:0000256" key="1">
    <source>
        <dbReference type="SAM" id="Phobius"/>
    </source>
</evidence>
<proteinExistence type="predicted"/>
<sequence length="67" mass="7279">MEAKVDVALAQHGADIKSQGRDLEDHEKRLRVLESTPTVSPRTLWTTVASIGGLALAAVPFLDRIIN</sequence>
<protein>
    <submittedName>
        <fullName evidence="2">Uncharacterized protein</fullName>
    </submittedName>
</protein>
<keyword evidence="1" id="KW-0812">Transmembrane</keyword>
<name>A0A024GXH7_9MICC</name>
<comment type="caution">
    <text evidence="2">The sequence shown here is derived from an EMBL/GenBank/DDBJ whole genome shotgun (WGS) entry which is preliminary data.</text>
</comment>